<comment type="caution">
    <text evidence="6">The sequence shown here is derived from an EMBL/GenBank/DDBJ whole genome shotgun (WGS) entry which is preliminary data.</text>
</comment>
<name>A0A554S7Z7_9ACTN</name>
<evidence type="ECO:0000256" key="3">
    <source>
        <dbReference type="ARBA" id="ARBA00022840"/>
    </source>
</evidence>
<dbReference type="SMART" id="SM00382">
    <property type="entry name" value="AAA"/>
    <property type="match status" value="1"/>
</dbReference>
<keyword evidence="1" id="KW-0813">Transport</keyword>
<dbReference type="RefSeq" id="WP_143913589.1">
    <property type="nucleotide sequence ID" value="NZ_VLNT01000008.1"/>
</dbReference>
<feature type="domain" description="ABC transporter" evidence="5">
    <location>
        <begin position="9"/>
        <end position="241"/>
    </location>
</feature>
<keyword evidence="3 6" id="KW-0067">ATP-binding</keyword>
<dbReference type="InterPro" id="IPR017871">
    <property type="entry name" value="ABC_transporter-like_CS"/>
</dbReference>
<dbReference type="OrthoDB" id="5296765at2"/>
<proteinExistence type="predicted"/>
<dbReference type="GO" id="GO:0016887">
    <property type="term" value="F:ATP hydrolysis activity"/>
    <property type="evidence" value="ECO:0007669"/>
    <property type="project" value="InterPro"/>
</dbReference>
<reference evidence="6 7" key="1">
    <citation type="submission" date="2019-07" db="EMBL/GenBank/DDBJ databases">
        <authorList>
            <person name="Zhao L.H."/>
        </authorList>
    </citation>
    <scope>NUCLEOTIDE SEQUENCE [LARGE SCALE GENOMIC DNA]</scope>
    <source>
        <strain evidence="6 7">Co35</strain>
    </source>
</reference>
<evidence type="ECO:0000259" key="5">
    <source>
        <dbReference type="PROSITE" id="PS50893"/>
    </source>
</evidence>
<evidence type="ECO:0000256" key="1">
    <source>
        <dbReference type="ARBA" id="ARBA00022448"/>
    </source>
</evidence>
<dbReference type="Proteomes" id="UP000316988">
    <property type="component" value="Unassembled WGS sequence"/>
</dbReference>
<organism evidence="6 7">
    <name type="scientific">Aeromicrobium piscarium</name>
    <dbReference type="NCBI Taxonomy" id="2590901"/>
    <lineage>
        <taxon>Bacteria</taxon>
        <taxon>Bacillati</taxon>
        <taxon>Actinomycetota</taxon>
        <taxon>Actinomycetes</taxon>
        <taxon>Propionibacteriales</taxon>
        <taxon>Nocardioidaceae</taxon>
        <taxon>Aeromicrobium</taxon>
    </lineage>
</organism>
<dbReference type="InterPro" id="IPR003593">
    <property type="entry name" value="AAA+_ATPase"/>
</dbReference>
<dbReference type="PANTHER" id="PTHR42794">
    <property type="entry name" value="HEMIN IMPORT ATP-BINDING PROTEIN HMUV"/>
    <property type="match status" value="1"/>
</dbReference>
<dbReference type="SUPFAM" id="SSF52540">
    <property type="entry name" value="P-loop containing nucleoside triphosphate hydrolases"/>
    <property type="match status" value="1"/>
</dbReference>
<dbReference type="PROSITE" id="PS50893">
    <property type="entry name" value="ABC_TRANSPORTER_2"/>
    <property type="match status" value="1"/>
</dbReference>
<dbReference type="GO" id="GO:0005524">
    <property type="term" value="F:ATP binding"/>
    <property type="evidence" value="ECO:0007669"/>
    <property type="project" value="UniProtKB-KW"/>
</dbReference>
<dbReference type="InterPro" id="IPR027417">
    <property type="entry name" value="P-loop_NTPase"/>
</dbReference>
<protein>
    <submittedName>
        <fullName evidence="6">ABC transporter ATP-binding protein</fullName>
    </submittedName>
</protein>
<dbReference type="EMBL" id="VLNT01000008">
    <property type="protein sequence ID" value="TSD62478.1"/>
    <property type="molecule type" value="Genomic_DNA"/>
</dbReference>
<sequence>MSERTMGSLTAQGVTWIAGGTTILDGIDVTFKPGLFTGIIGPNGSGKTSLLHLLAGVNQPSSGLVTLDGEALTSLRSRERARRVALLEQHAETGLDLTARDVVELGRIPHRSRWPGAVHDDAETIERAMHRGRVTALGDRRWATLSGGERQRVQLARALAQEPEVLLLDEPTNHLDLGHQIAFLRTVRETAPTAIAALHDLDLAAAYCDELIVMQGGHIVAHGATDDVLTAELIRDVYGVEAVVETHPVAQRRTIVWVAGGEHACRRPS</sequence>
<evidence type="ECO:0000256" key="4">
    <source>
        <dbReference type="ARBA" id="ARBA00022967"/>
    </source>
</evidence>
<evidence type="ECO:0000256" key="2">
    <source>
        <dbReference type="ARBA" id="ARBA00022741"/>
    </source>
</evidence>
<dbReference type="CDD" id="cd03214">
    <property type="entry name" value="ABC_Iron-Siderophores_B12_Hemin"/>
    <property type="match status" value="1"/>
</dbReference>
<dbReference type="Gene3D" id="3.40.50.300">
    <property type="entry name" value="P-loop containing nucleotide triphosphate hydrolases"/>
    <property type="match status" value="1"/>
</dbReference>
<dbReference type="PROSITE" id="PS00211">
    <property type="entry name" value="ABC_TRANSPORTER_1"/>
    <property type="match status" value="1"/>
</dbReference>
<accession>A0A554S7Z7</accession>
<gene>
    <name evidence="6" type="ORF">FNM00_11000</name>
</gene>
<keyword evidence="2" id="KW-0547">Nucleotide-binding</keyword>
<keyword evidence="7" id="KW-1185">Reference proteome</keyword>
<dbReference type="FunFam" id="3.40.50.300:FF:000134">
    <property type="entry name" value="Iron-enterobactin ABC transporter ATP-binding protein"/>
    <property type="match status" value="1"/>
</dbReference>
<keyword evidence="4" id="KW-1278">Translocase</keyword>
<evidence type="ECO:0000313" key="6">
    <source>
        <dbReference type="EMBL" id="TSD62478.1"/>
    </source>
</evidence>
<evidence type="ECO:0000313" key="7">
    <source>
        <dbReference type="Proteomes" id="UP000316988"/>
    </source>
</evidence>
<dbReference type="InterPro" id="IPR003439">
    <property type="entry name" value="ABC_transporter-like_ATP-bd"/>
</dbReference>
<dbReference type="AlphaFoldDB" id="A0A554S7Z7"/>
<dbReference type="Pfam" id="PF00005">
    <property type="entry name" value="ABC_tran"/>
    <property type="match status" value="1"/>
</dbReference>
<dbReference type="PANTHER" id="PTHR42794:SF1">
    <property type="entry name" value="HEMIN IMPORT ATP-BINDING PROTEIN HMUV"/>
    <property type="match status" value="1"/>
</dbReference>